<dbReference type="PANTHER" id="PTHR45947:SF3">
    <property type="entry name" value="SULFOQUINOVOSYL TRANSFERASE SQD2"/>
    <property type="match status" value="1"/>
</dbReference>
<dbReference type="PANTHER" id="PTHR45947">
    <property type="entry name" value="SULFOQUINOVOSYL TRANSFERASE SQD2"/>
    <property type="match status" value="1"/>
</dbReference>
<evidence type="ECO:0000259" key="1">
    <source>
        <dbReference type="Pfam" id="PF00534"/>
    </source>
</evidence>
<dbReference type="Proteomes" id="UP000440224">
    <property type="component" value="Unassembled WGS sequence"/>
</dbReference>
<protein>
    <submittedName>
        <fullName evidence="2">Glycosyltransferase</fullName>
    </submittedName>
</protein>
<dbReference type="AlphaFoldDB" id="A0A6N7PMP2"/>
<dbReference type="Gene3D" id="3.40.50.2000">
    <property type="entry name" value="Glycogen Phosphorylase B"/>
    <property type="match status" value="2"/>
</dbReference>
<evidence type="ECO:0000313" key="2">
    <source>
        <dbReference type="EMBL" id="MRG91550.1"/>
    </source>
</evidence>
<dbReference type="RefSeq" id="WP_153818447.1">
    <property type="nucleotide sequence ID" value="NZ_WJIE01000002.1"/>
</dbReference>
<keyword evidence="2" id="KW-0808">Transferase</keyword>
<organism evidence="2 3">
    <name type="scientific">Polyangium spumosum</name>
    <dbReference type="NCBI Taxonomy" id="889282"/>
    <lineage>
        <taxon>Bacteria</taxon>
        <taxon>Pseudomonadati</taxon>
        <taxon>Myxococcota</taxon>
        <taxon>Polyangia</taxon>
        <taxon>Polyangiales</taxon>
        <taxon>Polyangiaceae</taxon>
        <taxon>Polyangium</taxon>
    </lineage>
</organism>
<dbReference type="Pfam" id="PF00534">
    <property type="entry name" value="Glycos_transf_1"/>
    <property type="match status" value="1"/>
</dbReference>
<evidence type="ECO:0000313" key="3">
    <source>
        <dbReference type="Proteomes" id="UP000440224"/>
    </source>
</evidence>
<dbReference type="InterPro" id="IPR050194">
    <property type="entry name" value="Glycosyltransferase_grp1"/>
</dbReference>
<dbReference type="CDD" id="cd03801">
    <property type="entry name" value="GT4_PimA-like"/>
    <property type="match status" value="1"/>
</dbReference>
<dbReference type="InterPro" id="IPR001296">
    <property type="entry name" value="Glyco_trans_1"/>
</dbReference>
<dbReference type="OrthoDB" id="9781738at2"/>
<dbReference type="SUPFAM" id="SSF53756">
    <property type="entry name" value="UDP-Glycosyltransferase/glycogen phosphorylase"/>
    <property type="match status" value="1"/>
</dbReference>
<proteinExistence type="predicted"/>
<accession>A0A6N7PMP2</accession>
<name>A0A6N7PMP2_9BACT</name>
<sequence>MKLLVLTTSYPRSDADPSGHFVRAEARALARRGHEVHVVAPGGSLFDVATRDPLVPSLHVHHAGGGALFGWPGAAARARRDPTRLLNALPFAVAARGKTSTIGPFDRAIAHWIVPSAVPLLLGFSAPLEVVGHGADVRLLCGMPAALRCFAVRVLLDRGASFRFAARASLDALACALPAPLASRLERASRVEPVVLDLPDVSTRARVLRASLAPRSREDKLVVAAGRLVAGKRVDLVIEAAAAASMSIVVVGDGPLRGELAALARARGARATFVGLLPRDEALAWIAAADVLVHASKEEAAPTVVREARALGVPVVACAAGDVAAWARRDPGIVVVAPDVRALSAALLAAAAVCS</sequence>
<dbReference type="EMBL" id="WJIE01000002">
    <property type="protein sequence ID" value="MRG91550.1"/>
    <property type="molecule type" value="Genomic_DNA"/>
</dbReference>
<gene>
    <name evidence="2" type="ORF">GF068_06370</name>
</gene>
<keyword evidence="3" id="KW-1185">Reference proteome</keyword>
<dbReference type="GO" id="GO:0016757">
    <property type="term" value="F:glycosyltransferase activity"/>
    <property type="evidence" value="ECO:0007669"/>
    <property type="project" value="InterPro"/>
</dbReference>
<reference evidence="2 3" key="1">
    <citation type="submission" date="2019-10" db="EMBL/GenBank/DDBJ databases">
        <title>A soil myxobacterium in the family Polyangiaceae.</title>
        <authorList>
            <person name="Li Y."/>
            <person name="Wang J."/>
        </authorList>
    </citation>
    <scope>NUCLEOTIDE SEQUENCE [LARGE SCALE GENOMIC DNA]</scope>
    <source>
        <strain evidence="2 3">DSM 14734</strain>
    </source>
</reference>
<comment type="caution">
    <text evidence="2">The sequence shown here is derived from an EMBL/GenBank/DDBJ whole genome shotgun (WGS) entry which is preliminary data.</text>
</comment>
<feature type="domain" description="Glycosyl transferase family 1" evidence="1">
    <location>
        <begin position="217"/>
        <end position="347"/>
    </location>
</feature>